<dbReference type="Proteomes" id="UP000012589">
    <property type="component" value="Unassembled WGS sequence"/>
</dbReference>
<name>N2AMR5_9FIRM</name>
<dbReference type="OrthoDB" id="1771649at2"/>
<accession>N2AMR5</accession>
<dbReference type="AlphaFoldDB" id="N2AMR5"/>
<dbReference type="Pfam" id="PF00535">
    <property type="entry name" value="Glycos_transf_2"/>
    <property type="match status" value="1"/>
</dbReference>
<gene>
    <name evidence="2" type="ORF">C823_02780</name>
</gene>
<organism evidence="2 3">
    <name type="scientific">Eubacterium plexicaudatum ASF492</name>
    <dbReference type="NCBI Taxonomy" id="1235802"/>
    <lineage>
        <taxon>Bacteria</taxon>
        <taxon>Bacillati</taxon>
        <taxon>Bacillota</taxon>
        <taxon>Clostridia</taxon>
        <taxon>Eubacteriales</taxon>
        <taxon>Eubacteriaceae</taxon>
        <taxon>Eubacterium</taxon>
    </lineage>
</organism>
<evidence type="ECO:0000313" key="3">
    <source>
        <dbReference type="Proteomes" id="UP000012589"/>
    </source>
</evidence>
<keyword evidence="3" id="KW-1185">Reference proteome</keyword>
<dbReference type="GO" id="GO:0016758">
    <property type="term" value="F:hexosyltransferase activity"/>
    <property type="evidence" value="ECO:0007669"/>
    <property type="project" value="UniProtKB-ARBA"/>
</dbReference>
<dbReference type="PANTHER" id="PTHR22916">
    <property type="entry name" value="GLYCOSYLTRANSFERASE"/>
    <property type="match status" value="1"/>
</dbReference>
<dbReference type="Gene3D" id="3.90.550.10">
    <property type="entry name" value="Spore Coat Polysaccharide Biosynthesis Protein SpsA, Chain A"/>
    <property type="match status" value="1"/>
</dbReference>
<dbReference type="InterPro" id="IPR001173">
    <property type="entry name" value="Glyco_trans_2-like"/>
</dbReference>
<dbReference type="PATRIC" id="fig|1235802.3.peg.2934"/>
<dbReference type="CDD" id="cd00761">
    <property type="entry name" value="Glyco_tranf_GTA_type"/>
    <property type="match status" value="1"/>
</dbReference>
<evidence type="ECO:0000259" key="1">
    <source>
        <dbReference type="Pfam" id="PF00535"/>
    </source>
</evidence>
<dbReference type="PANTHER" id="PTHR22916:SF3">
    <property type="entry name" value="UDP-GLCNAC:BETAGAL BETA-1,3-N-ACETYLGLUCOSAMINYLTRANSFERASE-LIKE PROTEIN 1"/>
    <property type="match status" value="1"/>
</dbReference>
<dbReference type="EMBL" id="AQFT01000087">
    <property type="protein sequence ID" value="EMZ25764.1"/>
    <property type="molecule type" value="Genomic_DNA"/>
</dbReference>
<dbReference type="SUPFAM" id="SSF53448">
    <property type="entry name" value="Nucleotide-diphospho-sugar transferases"/>
    <property type="match status" value="1"/>
</dbReference>
<evidence type="ECO:0000313" key="2">
    <source>
        <dbReference type="EMBL" id="EMZ25764.1"/>
    </source>
</evidence>
<dbReference type="HOGENOM" id="CLU_025996_25_0_9"/>
<reference evidence="2 3" key="1">
    <citation type="journal article" date="2014" name="Genome Announc.">
        <title>Draft genome sequences of the altered schaedler flora, a defined bacterial community from gnotobiotic mice.</title>
        <authorList>
            <person name="Wannemuehler M.J."/>
            <person name="Overstreet A.M."/>
            <person name="Ward D.V."/>
            <person name="Phillips G.J."/>
        </authorList>
    </citation>
    <scope>NUCLEOTIDE SEQUENCE [LARGE SCALE GENOMIC DNA]</scope>
    <source>
        <strain evidence="2 3">ASF492</strain>
    </source>
</reference>
<dbReference type="eggNOG" id="COG1216">
    <property type="taxonomic scope" value="Bacteria"/>
</dbReference>
<feature type="domain" description="Glycosyltransferase 2-like" evidence="1">
    <location>
        <begin position="10"/>
        <end position="145"/>
    </location>
</feature>
<proteinExistence type="predicted"/>
<sequence length="363" mass="42393">MKQDNRPLVSIIIPVYRTQKYLRECMDSVLAQDYARLEIILVDDGSPDACPDMCDAYEKQDTRIRVIHQKNSGLGMARNAGMRIAEGEYLFFLDSDDKLDGQGAIRKMVKCAVKKEADIVVGSYRRFQGHNLSTVNITHLRDRIDTQTVDFRFEGFYRYGHLAYNWGKLYRSDFIKKHKLYCKSYPFTQDKAHNMECCAYAPVYAFLDESVCLYRINEQSVTFRYKKDMIPVWIAIAENFNRFCSMEGIAQDYGDLSAFHIFFGSFYLLKQELGKNGLRKAVRQLHVYAQNPFVQTCMRQLAAGRYVQEIHTWSWKFVIRCAAILFCMHGYLPYTLGTACLLRLHVDAWITRLRYRKKGDEMP</sequence>
<dbReference type="InterPro" id="IPR029044">
    <property type="entry name" value="Nucleotide-diphossugar_trans"/>
</dbReference>
<protein>
    <recommendedName>
        <fullName evidence="1">Glycosyltransferase 2-like domain-containing protein</fullName>
    </recommendedName>
</protein>
<comment type="caution">
    <text evidence="2">The sequence shown here is derived from an EMBL/GenBank/DDBJ whole genome shotgun (WGS) entry which is preliminary data.</text>
</comment>
<dbReference type="STRING" id="1235802.C823_02780"/>